<dbReference type="InterPro" id="IPR036567">
    <property type="entry name" value="RHF-like"/>
</dbReference>
<name>A0AB39W2P3_9FLAO</name>
<evidence type="ECO:0000313" key="1">
    <source>
        <dbReference type="EMBL" id="XDU95325.1"/>
    </source>
</evidence>
<dbReference type="Gene3D" id="3.30.160.100">
    <property type="entry name" value="Ribosome hibernation promotion factor-like"/>
    <property type="match status" value="1"/>
</dbReference>
<proteinExistence type="predicted"/>
<protein>
    <submittedName>
        <fullName evidence="1">HPF/RaiA family ribosome-associated protein</fullName>
    </submittedName>
</protein>
<dbReference type="EMBL" id="CP165625">
    <property type="protein sequence ID" value="XDU95325.1"/>
    <property type="molecule type" value="Genomic_DNA"/>
</dbReference>
<organism evidence="1">
    <name type="scientific">Flavobacterium sp. WC2409</name>
    <dbReference type="NCBI Taxonomy" id="3234139"/>
    <lineage>
        <taxon>Bacteria</taxon>
        <taxon>Pseudomonadati</taxon>
        <taxon>Bacteroidota</taxon>
        <taxon>Flavobacteriia</taxon>
        <taxon>Flavobacteriales</taxon>
        <taxon>Flavobacteriaceae</taxon>
        <taxon>Flavobacterium</taxon>
    </lineage>
</organism>
<dbReference type="Pfam" id="PF02482">
    <property type="entry name" value="Ribosomal_S30AE"/>
    <property type="match status" value="1"/>
</dbReference>
<accession>A0AB39W2P3</accession>
<sequence>MKIQINTDKNVEGHDRQEAYFSTELAKSLSRFDDKITRIEVHFTDENGEKVGTHDKKCLIEARPAGMQPLVVSDYADVTEKAFHGALDKMKKILTTAFEKQKAH</sequence>
<gene>
    <name evidence="1" type="ORF">AB3G34_15730</name>
</gene>
<dbReference type="InterPro" id="IPR003489">
    <property type="entry name" value="RHF/RaiA"/>
</dbReference>
<dbReference type="SUPFAM" id="SSF69754">
    <property type="entry name" value="Ribosome binding protein Y (YfiA homologue)"/>
    <property type="match status" value="1"/>
</dbReference>
<reference evidence="1" key="1">
    <citation type="submission" date="2024-07" db="EMBL/GenBank/DDBJ databases">
        <authorList>
            <person name="Biller S.J."/>
        </authorList>
    </citation>
    <scope>NUCLEOTIDE SEQUENCE</scope>
    <source>
        <strain evidence="1">WC2409</strain>
    </source>
</reference>
<dbReference type="RefSeq" id="WP_367773111.1">
    <property type="nucleotide sequence ID" value="NZ_CP165625.1"/>
</dbReference>
<dbReference type="AlphaFoldDB" id="A0AB39W2P3"/>